<evidence type="ECO:0000313" key="1">
    <source>
        <dbReference type="EMBL" id="ABF11359.1"/>
    </source>
</evidence>
<dbReference type="Proteomes" id="UP000002429">
    <property type="component" value="Plasmid megaplasmid"/>
</dbReference>
<accession>Q1LER7</accession>
<dbReference type="RefSeq" id="WP_008648342.1">
    <property type="nucleotide sequence ID" value="NC_007974.2"/>
</dbReference>
<name>Q1LER7_CUPMC</name>
<dbReference type="EMBL" id="CP000353">
    <property type="protein sequence ID" value="ABF11359.1"/>
    <property type="molecule type" value="Genomic_DNA"/>
</dbReference>
<sequence>MKFKAQIFVINRKDWSFDGKSGTTYSAQMLITSAREEDGKMVEDVFVARLKVPEHMKNTQPGEYITELVPFADGNGNLDFRVVALVPFGRPAANGKAPASAAA</sequence>
<organism evidence="1 2">
    <name type="scientific">Cupriavidus metallidurans (strain ATCC 43123 / DSM 2839 / NBRC 102507 / CH34)</name>
    <name type="common">Ralstonia metallidurans</name>
    <dbReference type="NCBI Taxonomy" id="266264"/>
    <lineage>
        <taxon>Bacteria</taxon>
        <taxon>Pseudomonadati</taxon>
        <taxon>Pseudomonadota</taxon>
        <taxon>Betaproteobacteria</taxon>
        <taxon>Burkholderiales</taxon>
        <taxon>Burkholderiaceae</taxon>
        <taxon>Cupriavidus</taxon>
    </lineage>
</organism>
<proteinExistence type="predicted"/>
<dbReference type="HOGENOM" id="CLU_2247863_0_0_4"/>
<dbReference type="AlphaFoldDB" id="Q1LER7"/>
<dbReference type="eggNOG" id="ENOG5034AAQ">
    <property type="taxonomic scope" value="Bacteria"/>
</dbReference>
<evidence type="ECO:0008006" key="3">
    <source>
        <dbReference type="Google" id="ProtNLM"/>
    </source>
</evidence>
<gene>
    <name evidence="1" type="ordered locus">Rmet_4494</name>
</gene>
<protein>
    <recommendedName>
        <fullName evidence="3">Single-stranded DNA-binding protein</fullName>
    </recommendedName>
</protein>
<dbReference type="KEGG" id="rme:Rmet_4494"/>
<reference evidence="2" key="1">
    <citation type="journal article" date="2010" name="PLoS ONE">
        <title>The complete genome sequence of Cupriavidus metallidurans strain CH34, a master survivalist in harsh and anthropogenic environments.</title>
        <authorList>
            <person name="Janssen P.J."/>
            <person name="Van Houdt R."/>
            <person name="Moors H."/>
            <person name="Monsieurs P."/>
            <person name="Morin N."/>
            <person name="Michaux A."/>
            <person name="Benotmane M.A."/>
            <person name="Leys N."/>
            <person name="Vallaeys T."/>
            <person name="Lapidus A."/>
            <person name="Monchy S."/>
            <person name="Medigue C."/>
            <person name="Taghavi S."/>
            <person name="McCorkle S."/>
            <person name="Dunn J."/>
            <person name="van der Lelie D."/>
            <person name="Mergeay M."/>
        </authorList>
    </citation>
    <scope>NUCLEOTIDE SEQUENCE [LARGE SCALE GENOMIC DNA]</scope>
    <source>
        <strain evidence="2">ATCC 43123 / DSM 2839 / NBRC 102507 / CH34</strain>
    </source>
</reference>
<evidence type="ECO:0000313" key="2">
    <source>
        <dbReference type="Proteomes" id="UP000002429"/>
    </source>
</evidence>
<keyword evidence="2" id="KW-1185">Reference proteome</keyword>
<keyword evidence="1" id="KW-0614">Plasmid</keyword>
<geneLocation type="plasmid" evidence="1 2">
    <name>megaplasmid</name>
</geneLocation>